<dbReference type="CDD" id="cd06664">
    <property type="entry name" value="IscU_like"/>
    <property type="match status" value="1"/>
</dbReference>
<dbReference type="Pfam" id="PF01592">
    <property type="entry name" value="NifU_N"/>
    <property type="match status" value="1"/>
</dbReference>
<dbReference type="GO" id="GO:0051536">
    <property type="term" value="F:iron-sulfur cluster binding"/>
    <property type="evidence" value="ECO:0007669"/>
    <property type="project" value="InterPro"/>
</dbReference>
<protein>
    <submittedName>
        <fullName evidence="2">Fe-S cluster protein</fullName>
    </submittedName>
</protein>
<organism evidence="2 3">
    <name type="scientific">Candidatus Kerfeldbacteria bacterium CG15_BIG_FIL_POST_REV_8_21_14_020_45_12</name>
    <dbReference type="NCBI Taxonomy" id="2014247"/>
    <lineage>
        <taxon>Bacteria</taxon>
        <taxon>Candidatus Kerfeldiibacteriota</taxon>
    </lineage>
</organism>
<reference evidence="2 3" key="1">
    <citation type="submission" date="2017-09" db="EMBL/GenBank/DDBJ databases">
        <title>Depth-based differentiation of microbial function through sediment-hosted aquifers and enrichment of novel symbionts in the deep terrestrial subsurface.</title>
        <authorList>
            <person name="Probst A.J."/>
            <person name="Ladd B."/>
            <person name="Jarett J.K."/>
            <person name="Geller-Mcgrath D.E."/>
            <person name="Sieber C.M."/>
            <person name="Emerson J.B."/>
            <person name="Anantharaman K."/>
            <person name="Thomas B.C."/>
            <person name="Malmstrom R."/>
            <person name="Stieglmeier M."/>
            <person name="Klingl A."/>
            <person name="Woyke T."/>
            <person name="Ryan C.M."/>
            <person name="Banfield J.F."/>
        </authorList>
    </citation>
    <scope>NUCLEOTIDE SEQUENCE [LARGE SCALE GENOMIC DNA]</scope>
    <source>
        <strain evidence="2">CG15_BIG_FIL_POST_REV_8_21_14_020_45_12</strain>
    </source>
</reference>
<evidence type="ECO:0000259" key="1">
    <source>
        <dbReference type="Pfam" id="PF01592"/>
    </source>
</evidence>
<dbReference type="AlphaFoldDB" id="A0A2M7H3Y0"/>
<dbReference type="GO" id="GO:0016226">
    <property type="term" value="P:iron-sulfur cluster assembly"/>
    <property type="evidence" value="ECO:0007669"/>
    <property type="project" value="InterPro"/>
</dbReference>
<dbReference type="InterPro" id="IPR002871">
    <property type="entry name" value="NIF_FeS_clus_asmbl_NifU_N"/>
</dbReference>
<feature type="domain" description="NIF system FeS cluster assembly NifU N-terminal" evidence="1">
    <location>
        <begin position="4"/>
        <end position="119"/>
    </location>
</feature>
<dbReference type="PANTHER" id="PTHR10093">
    <property type="entry name" value="IRON-SULFUR CLUSTER ASSEMBLY ENZYME NIFU HOMOLOG"/>
    <property type="match status" value="1"/>
</dbReference>
<accession>A0A2M7H3Y0</accession>
<comment type="caution">
    <text evidence="2">The sequence shown here is derived from an EMBL/GenBank/DDBJ whole genome shotgun (WGS) entry which is preliminary data.</text>
</comment>
<evidence type="ECO:0000313" key="3">
    <source>
        <dbReference type="Proteomes" id="UP000230292"/>
    </source>
</evidence>
<dbReference type="GO" id="GO:0005506">
    <property type="term" value="F:iron ion binding"/>
    <property type="evidence" value="ECO:0007669"/>
    <property type="project" value="InterPro"/>
</dbReference>
<proteinExistence type="predicted"/>
<sequence length="120" mass="13021">MDIYQEEILDHYRHPRNSGSVENPDIIQTERNSSCGDELIFSFKLADGKVAEVMFTGEGCAISQAAASMLTEDITGQAITKAKQLTPDDVIDLLGIELGPTRLKCALLPVQAITKALADK</sequence>
<gene>
    <name evidence="2" type="ORF">COW24_03185</name>
</gene>
<name>A0A2M7H3Y0_9BACT</name>
<dbReference type="Proteomes" id="UP000230292">
    <property type="component" value="Unassembled WGS sequence"/>
</dbReference>
<dbReference type="SUPFAM" id="SSF82649">
    <property type="entry name" value="SufE/NifU"/>
    <property type="match status" value="1"/>
</dbReference>
<dbReference type="Gene3D" id="3.90.1010.10">
    <property type="match status" value="1"/>
</dbReference>
<dbReference type="EMBL" id="PFGC01000037">
    <property type="protein sequence ID" value="PIW36936.1"/>
    <property type="molecule type" value="Genomic_DNA"/>
</dbReference>
<evidence type="ECO:0000313" key="2">
    <source>
        <dbReference type="EMBL" id="PIW36936.1"/>
    </source>
</evidence>